<comment type="caution">
    <text evidence="2">The sequence shown here is derived from an EMBL/GenBank/DDBJ whole genome shotgun (WGS) entry which is preliminary data.</text>
</comment>
<dbReference type="EMBL" id="CAJVPY010023584">
    <property type="protein sequence ID" value="CAG8785279.1"/>
    <property type="molecule type" value="Genomic_DNA"/>
</dbReference>
<dbReference type="AlphaFoldDB" id="A0A9N9JNJ4"/>
<feature type="compositionally biased region" description="Basic and acidic residues" evidence="1">
    <location>
        <begin position="18"/>
        <end position="30"/>
    </location>
</feature>
<feature type="non-terminal residue" evidence="2">
    <location>
        <position position="103"/>
    </location>
</feature>
<feature type="compositionally biased region" description="Low complexity" evidence="1">
    <location>
        <begin position="1"/>
        <end position="11"/>
    </location>
</feature>
<proteinExistence type="predicted"/>
<sequence>VNDGNSDNYNNDVDDIYNDNKNEDNNNRDDSDVELPIVMHDLCESTDNFINLYEHLNAINSLIFKTIQIISMINDMAKRKQLIEDATTSENTITSVFTPEEED</sequence>
<dbReference type="Proteomes" id="UP000789405">
    <property type="component" value="Unassembled WGS sequence"/>
</dbReference>
<keyword evidence="3" id="KW-1185">Reference proteome</keyword>
<accession>A0A9N9JNJ4</accession>
<evidence type="ECO:0000313" key="3">
    <source>
        <dbReference type="Proteomes" id="UP000789405"/>
    </source>
</evidence>
<evidence type="ECO:0000313" key="2">
    <source>
        <dbReference type="EMBL" id="CAG8785279.1"/>
    </source>
</evidence>
<protein>
    <submittedName>
        <fullName evidence="2">12978_t:CDS:1</fullName>
    </submittedName>
</protein>
<feature type="non-terminal residue" evidence="2">
    <location>
        <position position="1"/>
    </location>
</feature>
<organism evidence="2 3">
    <name type="scientific">Dentiscutata erythropus</name>
    <dbReference type="NCBI Taxonomy" id="1348616"/>
    <lineage>
        <taxon>Eukaryota</taxon>
        <taxon>Fungi</taxon>
        <taxon>Fungi incertae sedis</taxon>
        <taxon>Mucoromycota</taxon>
        <taxon>Glomeromycotina</taxon>
        <taxon>Glomeromycetes</taxon>
        <taxon>Diversisporales</taxon>
        <taxon>Gigasporaceae</taxon>
        <taxon>Dentiscutata</taxon>
    </lineage>
</organism>
<evidence type="ECO:0000256" key="1">
    <source>
        <dbReference type="SAM" id="MobiDB-lite"/>
    </source>
</evidence>
<reference evidence="2" key="1">
    <citation type="submission" date="2021-06" db="EMBL/GenBank/DDBJ databases">
        <authorList>
            <person name="Kallberg Y."/>
            <person name="Tangrot J."/>
            <person name="Rosling A."/>
        </authorList>
    </citation>
    <scope>NUCLEOTIDE SEQUENCE</scope>
    <source>
        <strain evidence="2">MA453B</strain>
    </source>
</reference>
<gene>
    <name evidence="2" type="ORF">DERYTH_LOCUS20270</name>
</gene>
<feature type="region of interest" description="Disordered" evidence="1">
    <location>
        <begin position="1"/>
        <end position="32"/>
    </location>
</feature>
<name>A0A9N9JNJ4_9GLOM</name>